<dbReference type="PIRSF" id="PIRSF000106">
    <property type="entry name" value="ME"/>
    <property type="match status" value="1"/>
</dbReference>
<dbReference type="PROSITE" id="PS00331">
    <property type="entry name" value="MALIC_ENZYMES"/>
    <property type="match status" value="1"/>
</dbReference>
<dbReference type="SUPFAM" id="SSF51735">
    <property type="entry name" value="NAD(P)-binding Rossmann-fold domains"/>
    <property type="match status" value="1"/>
</dbReference>
<evidence type="ECO:0000259" key="10">
    <source>
        <dbReference type="SMART" id="SM00919"/>
    </source>
</evidence>
<dbReference type="InterPro" id="IPR037062">
    <property type="entry name" value="Malic_N_dom_sf"/>
</dbReference>
<evidence type="ECO:0000256" key="2">
    <source>
        <dbReference type="ARBA" id="ARBA00008785"/>
    </source>
</evidence>
<dbReference type="SMART" id="SM01274">
    <property type="entry name" value="malic"/>
    <property type="match status" value="1"/>
</dbReference>
<evidence type="ECO:0000256" key="4">
    <source>
        <dbReference type="ARBA" id="ARBA00023002"/>
    </source>
</evidence>
<feature type="binding site" evidence="8">
    <location>
        <position position="247"/>
    </location>
    <ligand>
        <name>a divalent metal cation</name>
        <dbReference type="ChEBI" id="CHEBI:60240"/>
    </ligand>
</feature>
<keyword evidence="3 8" id="KW-0479">Metal-binding</keyword>
<feature type="active site" description="Proton donor" evidence="6">
    <location>
        <position position="105"/>
    </location>
</feature>
<accession>A0A7V4XS34</accession>
<evidence type="ECO:0000256" key="9">
    <source>
        <dbReference type="RuleBase" id="RU003427"/>
    </source>
</evidence>
<dbReference type="InterPro" id="IPR012302">
    <property type="entry name" value="Malic_NAD-bd"/>
</dbReference>
<dbReference type="GO" id="GO:0016616">
    <property type="term" value="F:oxidoreductase activity, acting on the CH-OH group of donors, NAD or NADP as acceptor"/>
    <property type="evidence" value="ECO:0007669"/>
    <property type="project" value="InterPro"/>
</dbReference>
<proteinExistence type="inferred from homology"/>
<dbReference type="Pfam" id="PF00390">
    <property type="entry name" value="malic"/>
    <property type="match status" value="1"/>
</dbReference>
<feature type="binding site" evidence="7">
    <location>
        <position position="419"/>
    </location>
    <ligand>
        <name>(S)-malate</name>
        <dbReference type="ChEBI" id="CHEBI:15589"/>
    </ligand>
</feature>
<feature type="binding site" evidence="7">
    <location>
        <position position="463"/>
    </location>
    <ligand>
        <name>(S)-malate</name>
        <dbReference type="ChEBI" id="CHEBI:15589"/>
    </ligand>
</feature>
<dbReference type="InterPro" id="IPR046346">
    <property type="entry name" value="Aminoacid_DH-like_N_sf"/>
</dbReference>
<dbReference type="InterPro" id="IPR015884">
    <property type="entry name" value="Malic_enzyme_CS"/>
</dbReference>
<keyword evidence="5" id="KW-0520">NAD</keyword>
<dbReference type="InterPro" id="IPR012301">
    <property type="entry name" value="Malic_N_dom"/>
</dbReference>
<dbReference type="PANTHER" id="PTHR23406:SF34">
    <property type="entry name" value="NAD-DEPENDENT MALIC ENZYME, MITOCHONDRIAL"/>
    <property type="match status" value="1"/>
</dbReference>
<dbReference type="Gene3D" id="3.40.50.720">
    <property type="entry name" value="NAD(P)-binding Rossmann-like Domain"/>
    <property type="match status" value="1"/>
</dbReference>
<protein>
    <submittedName>
        <fullName evidence="12">NAD-dependent malic enzyme</fullName>
    </submittedName>
</protein>
<gene>
    <name evidence="12" type="ORF">ENW50_04580</name>
</gene>
<evidence type="ECO:0000256" key="6">
    <source>
        <dbReference type="PIRSR" id="PIRSR000106-1"/>
    </source>
</evidence>
<evidence type="ECO:0000313" key="12">
    <source>
        <dbReference type="EMBL" id="HGY93951.1"/>
    </source>
</evidence>
<dbReference type="GO" id="GO:0006108">
    <property type="term" value="P:malate metabolic process"/>
    <property type="evidence" value="ECO:0007669"/>
    <property type="project" value="TreeGrafter"/>
</dbReference>
<dbReference type="GO" id="GO:0051287">
    <property type="term" value="F:NAD binding"/>
    <property type="evidence" value="ECO:0007669"/>
    <property type="project" value="InterPro"/>
</dbReference>
<comment type="similarity">
    <text evidence="2 9">Belongs to the malic enzymes family.</text>
</comment>
<feature type="binding site" evidence="8">
    <location>
        <position position="271"/>
    </location>
    <ligand>
        <name>a divalent metal cation</name>
        <dbReference type="ChEBI" id="CHEBI:60240"/>
    </ligand>
</feature>
<reference evidence="12" key="1">
    <citation type="journal article" date="2020" name="mSystems">
        <title>Genome- and Community-Level Interaction Insights into Carbon Utilization and Element Cycling Functions of Hydrothermarchaeota in Hydrothermal Sediment.</title>
        <authorList>
            <person name="Zhou Z."/>
            <person name="Liu Y."/>
            <person name="Xu W."/>
            <person name="Pan J."/>
            <person name="Luo Z.H."/>
            <person name="Li M."/>
        </authorList>
    </citation>
    <scope>NUCLEOTIDE SEQUENCE [LARGE SCALE GENOMIC DNA]</scope>
    <source>
        <strain evidence="12">SpSt-855</strain>
    </source>
</reference>
<organism evidence="12">
    <name type="scientific">Acidobacterium capsulatum</name>
    <dbReference type="NCBI Taxonomy" id="33075"/>
    <lineage>
        <taxon>Bacteria</taxon>
        <taxon>Pseudomonadati</taxon>
        <taxon>Acidobacteriota</taxon>
        <taxon>Terriglobia</taxon>
        <taxon>Terriglobales</taxon>
        <taxon>Acidobacteriaceae</taxon>
        <taxon>Acidobacterium</taxon>
    </lineage>
</organism>
<evidence type="ECO:0000256" key="3">
    <source>
        <dbReference type="ARBA" id="ARBA00022723"/>
    </source>
</evidence>
<dbReference type="Gene3D" id="3.40.50.10380">
    <property type="entry name" value="Malic enzyme, N-terminal domain"/>
    <property type="match status" value="1"/>
</dbReference>
<feature type="active site" description="Proton acceptor" evidence="6">
    <location>
        <position position="176"/>
    </location>
</feature>
<sequence length="564" mass="63217">MSTSSEKRPRTRKVNVAGFNLINSPRLNKGTAFTNRERDLFSLHGLLPPHVGTLEEQVDRRMRAFDDQRTAFHQYAFLRDLQDLNETLFYALLVRNIEKLLPIVYTPTVGEGCMRFSEIWRKPRGVFLSYPNKDRMRQILSHPRYDKVRCIVVSDGERILGLGDQGAGGMGIPIGKMALYTALGGIPPEQCLPVLLDVGTDNHERLESPIYMGWKHARLRGQEYDDFVDAFITCVKERWPHVLLQWEDFAGSNASRLLARYRHQLCTFNDDIQGTAAIAAATLISAIHVTGIPLAEQRIVLFGFGSAGLGIANLLVRLMQQKGCTPEHARERIHAIDVDGLLVEGRANIKDEQKIFARTAESVREWHRDNEAIRIEEVIRQVKPTALIGVSGQAGAFTEEAIRTMAQHVERPIIFPLSNPTSRSEAHPHDLLTWTDGRALVGTGSPFEPMTLRGKTLQVAQTNNSYIFPGLALGIISARARHVTEDMILAATTELIRHLPTCADSNACLLPPISEARTIARHIGEAVGRQALREGQAQVADEAELLRALDENHWEPAYEEYERE</sequence>
<feature type="binding site" evidence="8">
    <location>
        <position position="248"/>
    </location>
    <ligand>
        <name>a divalent metal cation</name>
        <dbReference type="ChEBI" id="CHEBI:60240"/>
    </ligand>
</feature>
<feature type="domain" description="Malic enzyme N-terminal" evidence="11">
    <location>
        <begin position="82"/>
        <end position="262"/>
    </location>
</feature>
<dbReference type="GO" id="GO:0004470">
    <property type="term" value="F:malic enzyme activity"/>
    <property type="evidence" value="ECO:0007669"/>
    <property type="project" value="InterPro"/>
</dbReference>
<feature type="binding site" evidence="7">
    <location>
        <position position="158"/>
    </location>
    <ligand>
        <name>(S)-malate</name>
        <dbReference type="ChEBI" id="CHEBI:15589"/>
    </ligand>
</feature>
<dbReference type="Pfam" id="PF03949">
    <property type="entry name" value="Malic_M"/>
    <property type="match status" value="1"/>
</dbReference>
<dbReference type="EMBL" id="DTKL01000022">
    <property type="protein sequence ID" value="HGY93951.1"/>
    <property type="molecule type" value="Genomic_DNA"/>
</dbReference>
<comment type="cofactor">
    <cofactor evidence="1">
        <name>Mn(2+)</name>
        <dbReference type="ChEBI" id="CHEBI:29035"/>
    </cofactor>
</comment>
<dbReference type="InterPro" id="IPR036291">
    <property type="entry name" value="NAD(P)-bd_dom_sf"/>
</dbReference>
<evidence type="ECO:0000256" key="8">
    <source>
        <dbReference type="PIRSR" id="PIRSR000106-3"/>
    </source>
</evidence>
<feature type="domain" description="Malic enzyme NAD-binding" evidence="10">
    <location>
        <begin position="272"/>
        <end position="532"/>
    </location>
</feature>
<comment type="caution">
    <text evidence="12">The sequence shown here is derived from an EMBL/GenBank/DDBJ whole genome shotgun (WGS) entry which is preliminary data.</text>
</comment>
<dbReference type="SUPFAM" id="SSF53223">
    <property type="entry name" value="Aminoacid dehydrogenase-like, N-terminal domain"/>
    <property type="match status" value="1"/>
</dbReference>
<dbReference type="PANTHER" id="PTHR23406">
    <property type="entry name" value="MALIC ENZYME-RELATED"/>
    <property type="match status" value="1"/>
</dbReference>
<dbReference type="InterPro" id="IPR001891">
    <property type="entry name" value="Malic_OxRdtase"/>
</dbReference>
<dbReference type="SMART" id="SM00919">
    <property type="entry name" value="Malic_M"/>
    <property type="match status" value="1"/>
</dbReference>
<evidence type="ECO:0000259" key="11">
    <source>
        <dbReference type="SMART" id="SM01274"/>
    </source>
</evidence>
<evidence type="ECO:0000256" key="5">
    <source>
        <dbReference type="ARBA" id="ARBA00023027"/>
    </source>
</evidence>
<dbReference type="PRINTS" id="PR00072">
    <property type="entry name" value="MALOXRDTASE"/>
</dbReference>
<dbReference type="NCBIfam" id="NF010052">
    <property type="entry name" value="PRK13529.1"/>
    <property type="match status" value="1"/>
</dbReference>
<name>A0A7V4XS34_9BACT</name>
<dbReference type="FunFam" id="3.40.50.10380:FF:000001">
    <property type="entry name" value="NAD-dependent malic enzyme"/>
    <property type="match status" value="1"/>
</dbReference>
<dbReference type="GO" id="GO:0046872">
    <property type="term" value="F:metal ion binding"/>
    <property type="evidence" value="ECO:0007669"/>
    <property type="project" value="UniProtKB-KW"/>
</dbReference>
<evidence type="ECO:0000256" key="7">
    <source>
        <dbReference type="PIRSR" id="PIRSR000106-2"/>
    </source>
</evidence>
<keyword evidence="4" id="KW-0560">Oxidoreductase</keyword>
<comment type="cofactor">
    <cofactor evidence="8">
        <name>Mg(2+)</name>
        <dbReference type="ChEBI" id="CHEBI:18420"/>
    </cofactor>
    <cofactor evidence="8">
        <name>Mn(2+)</name>
        <dbReference type="ChEBI" id="CHEBI:29035"/>
    </cofactor>
    <text evidence="8">Divalent metal cations. Prefers magnesium or manganese.</text>
</comment>
<evidence type="ECO:0000256" key="1">
    <source>
        <dbReference type="ARBA" id="ARBA00001936"/>
    </source>
</evidence>
<dbReference type="AlphaFoldDB" id="A0A7V4XS34"/>